<geneLocation type="plasmid" evidence="1">
    <name>IP40a</name>
</geneLocation>
<dbReference type="EMBL" id="KX156772">
    <property type="protein sequence ID" value="AOB41820.1"/>
    <property type="molecule type" value="Genomic_DNA"/>
</dbReference>
<dbReference type="EMBL" id="KX156773">
    <property type="protein sequence ID" value="AOB42047.1"/>
    <property type="molecule type" value="Genomic_DNA"/>
</dbReference>
<evidence type="ECO:0000313" key="1">
    <source>
        <dbReference type="EMBL" id="AOB41820.1"/>
    </source>
</evidence>
<evidence type="ECO:0000313" key="2">
    <source>
        <dbReference type="EMBL" id="AOB42047.1"/>
    </source>
</evidence>
<accession>A0A1B2RB06</accession>
<organism evidence="1">
    <name type="scientific">Escherichia coli</name>
    <dbReference type="NCBI Taxonomy" id="562"/>
    <lineage>
        <taxon>Bacteria</taxon>
        <taxon>Pseudomonadati</taxon>
        <taxon>Pseudomonadota</taxon>
        <taxon>Gammaproteobacteria</taxon>
        <taxon>Enterobacterales</taxon>
        <taxon>Enterobacteriaceae</taxon>
        <taxon>Escherichia</taxon>
    </lineage>
</organism>
<geneLocation type="plasmid" evidence="2">
    <name>R16a</name>
</geneLocation>
<name>A0A1B2RB06_ECOLX</name>
<reference evidence="1" key="1">
    <citation type="submission" date="2016-04" db="EMBL/GenBank/DDBJ databases">
        <title>Characterization of the 'ancient' IncA/C plasmids R16a and IP40a and their rearrangements using Oxford Nanopore MinION sequencer device.</title>
        <authorList>
            <person name="Szabo M."/>
            <person name="Wilk T."/>
            <person name="Nagy T."/>
            <person name="Farkas T."/>
            <person name="Hegyi A."/>
            <person name="Olasz F."/>
            <person name="Kiss J."/>
        </authorList>
    </citation>
    <scope>NUCLEOTIDE SEQUENCE</scope>
    <source>
        <strain evidence="1">K-12</strain>
        <plasmid evidence="1">IP40a</plasmid>
        <plasmid evidence="2">R16a</plasmid>
    </source>
</reference>
<sequence length="47" mass="5276">MGLKIQYAVNVYQTELLLLALVLLLFAIVQNAWHLNSGDVMAGHHKE</sequence>
<proteinExistence type="predicted"/>
<keyword evidence="1" id="KW-0614">Plasmid</keyword>
<dbReference type="AlphaFoldDB" id="A0A1B2RB06"/>
<protein>
    <submittedName>
        <fullName evidence="1">Uncharacterized protein</fullName>
    </submittedName>
</protein>